<name>A0AAX6GNJ0_IRIPA</name>
<evidence type="ECO:0000313" key="4">
    <source>
        <dbReference type="Proteomes" id="UP001140949"/>
    </source>
</evidence>
<proteinExistence type="predicted"/>
<reference evidence="2" key="2">
    <citation type="submission" date="2023-04" db="EMBL/GenBank/DDBJ databases">
        <authorList>
            <person name="Bruccoleri R.E."/>
            <person name="Oakeley E.J."/>
            <person name="Faust A.-M."/>
            <person name="Dessus-Babus S."/>
            <person name="Altorfer M."/>
            <person name="Burckhardt D."/>
            <person name="Oertli M."/>
            <person name="Naumann U."/>
            <person name="Petersen F."/>
            <person name="Wong J."/>
        </authorList>
    </citation>
    <scope>NUCLEOTIDE SEQUENCE</scope>
    <source>
        <strain evidence="2">GSM-AAB239-AS_SAM_17_03QT</strain>
        <tissue evidence="2">Leaf</tissue>
    </source>
</reference>
<dbReference type="PANTHER" id="PTHR34555:SF3">
    <property type="entry name" value="OS04G0136900 PROTEIN"/>
    <property type="match status" value="1"/>
</dbReference>
<dbReference type="PANTHER" id="PTHR34555">
    <property type="entry name" value="INTEGRAL MEMBRANE HEMOLYSIN-III-LIKE PROTEIN"/>
    <property type="match status" value="1"/>
</dbReference>
<feature type="region of interest" description="Disordered" evidence="1">
    <location>
        <begin position="62"/>
        <end position="97"/>
    </location>
</feature>
<dbReference type="Proteomes" id="UP001140949">
    <property type="component" value="Unassembled WGS sequence"/>
</dbReference>
<feature type="region of interest" description="Disordered" evidence="1">
    <location>
        <begin position="110"/>
        <end position="134"/>
    </location>
</feature>
<sequence>MVQQMVEKFNEYRLVNSGVGMASGDNRQVIMAKKSALGDTPSETTNTNPIVLGNSHLIKDGGLVSDSTNVSGNKRQQTSYPSSPARTQPSGTSGTNGHLVYVRRKLETEAAKTDSSHSAVLKKPISGCSIDPKSQVGSIQEVSASSLPACTTVSSTSQNASPQEPTPANSPGKPLSTLPVPAPSYSTVPTAVTLQPEMQRVTVGVSVQSEPRKITTGGATQSEPQKILTVVPVQPAPQKILTAFPVQPEPQNISTSFSVQPGHQKVSTVDPVQPQPQKILPSSVPAHPERQKIPTAVPVQPDRHKVPIRPETQKIPTAVPLQSERPKISTAVSVQPEPHKIPTAVPVQPEPQKVLTVLPVQSEPQKVPTAVPVRPETQKIPTTFPVQPELLRQRDHQYWEQRYAHLQMHLKSLDESSPEEYAKKLRSMSAAGRSVLARDLERRAMQLAVDEGKELQRMQHLNVLRKTFPDGCPFAFTQFHSVE</sequence>
<protein>
    <submittedName>
        <fullName evidence="2">Flocculation protein FLO11 isoform X2</fullName>
    </submittedName>
</protein>
<evidence type="ECO:0000313" key="2">
    <source>
        <dbReference type="EMBL" id="KAJ6829865.1"/>
    </source>
</evidence>
<organism evidence="2 4">
    <name type="scientific">Iris pallida</name>
    <name type="common">Sweet iris</name>
    <dbReference type="NCBI Taxonomy" id="29817"/>
    <lineage>
        <taxon>Eukaryota</taxon>
        <taxon>Viridiplantae</taxon>
        <taxon>Streptophyta</taxon>
        <taxon>Embryophyta</taxon>
        <taxon>Tracheophyta</taxon>
        <taxon>Spermatophyta</taxon>
        <taxon>Magnoliopsida</taxon>
        <taxon>Liliopsida</taxon>
        <taxon>Asparagales</taxon>
        <taxon>Iridaceae</taxon>
        <taxon>Iridoideae</taxon>
        <taxon>Irideae</taxon>
        <taxon>Iris</taxon>
    </lineage>
</organism>
<reference evidence="2" key="1">
    <citation type="journal article" date="2023" name="GigaByte">
        <title>Genome assembly of the bearded iris, Iris pallida Lam.</title>
        <authorList>
            <person name="Bruccoleri R.E."/>
            <person name="Oakeley E.J."/>
            <person name="Faust A.M.E."/>
            <person name="Altorfer M."/>
            <person name="Dessus-Babus S."/>
            <person name="Burckhardt D."/>
            <person name="Oertli M."/>
            <person name="Naumann U."/>
            <person name="Petersen F."/>
            <person name="Wong J."/>
        </authorList>
    </citation>
    <scope>NUCLEOTIDE SEQUENCE</scope>
    <source>
        <strain evidence="2">GSM-AAB239-AS_SAM_17_03QT</strain>
    </source>
</reference>
<dbReference type="AlphaFoldDB" id="A0AAX6GNJ0"/>
<accession>A0AAX6GNJ0</accession>
<evidence type="ECO:0000256" key="1">
    <source>
        <dbReference type="SAM" id="MobiDB-lite"/>
    </source>
</evidence>
<dbReference type="EMBL" id="JANAVB010014540">
    <property type="protein sequence ID" value="KAJ6834331.1"/>
    <property type="molecule type" value="Genomic_DNA"/>
</dbReference>
<keyword evidence="4" id="KW-1185">Reference proteome</keyword>
<comment type="caution">
    <text evidence="2">The sequence shown here is derived from an EMBL/GenBank/DDBJ whole genome shotgun (WGS) entry which is preliminary data.</text>
</comment>
<evidence type="ECO:0000313" key="3">
    <source>
        <dbReference type="EMBL" id="KAJ6834331.1"/>
    </source>
</evidence>
<feature type="compositionally biased region" description="Polar residues" evidence="1">
    <location>
        <begin position="150"/>
        <end position="169"/>
    </location>
</feature>
<gene>
    <name evidence="3" type="ORF">M6B38_335485</name>
    <name evidence="2" type="ORF">M6B38_356020</name>
</gene>
<feature type="compositionally biased region" description="Polar residues" evidence="1">
    <location>
        <begin position="65"/>
        <end position="96"/>
    </location>
</feature>
<feature type="region of interest" description="Disordered" evidence="1">
    <location>
        <begin position="150"/>
        <end position="182"/>
    </location>
</feature>
<dbReference type="EMBL" id="JANAVB010018196">
    <property type="protein sequence ID" value="KAJ6829865.1"/>
    <property type="molecule type" value="Genomic_DNA"/>
</dbReference>